<feature type="domain" description="GFO/IDH/MocA-like oxidoreductase" evidence="2">
    <location>
        <begin position="46"/>
        <end position="181"/>
    </location>
</feature>
<dbReference type="PANTHER" id="PTHR43818">
    <property type="entry name" value="BCDNA.GH03377"/>
    <property type="match status" value="1"/>
</dbReference>
<dbReference type="SUPFAM" id="SSF55347">
    <property type="entry name" value="Glyceraldehyde-3-phosphate dehydrogenase-like, C-terminal domain"/>
    <property type="match status" value="1"/>
</dbReference>
<gene>
    <name evidence="3" type="ORF">METZ01_LOCUS368065</name>
</gene>
<dbReference type="InterPro" id="IPR050463">
    <property type="entry name" value="Gfo/Idh/MocA_oxidrdct_glycsds"/>
</dbReference>
<protein>
    <recommendedName>
        <fullName evidence="2">GFO/IDH/MocA-like oxidoreductase domain-containing protein</fullName>
    </recommendedName>
</protein>
<feature type="compositionally biased region" description="Basic and acidic residues" evidence="1">
    <location>
        <begin position="278"/>
        <end position="291"/>
    </location>
</feature>
<proteinExistence type="predicted"/>
<dbReference type="PANTHER" id="PTHR43818:SF5">
    <property type="entry name" value="OXIDOREDUCTASE FAMILY PROTEIN"/>
    <property type="match status" value="1"/>
</dbReference>
<dbReference type="EMBL" id="UINC01132724">
    <property type="protein sequence ID" value="SVD15211.1"/>
    <property type="molecule type" value="Genomic_DNA"/>
</dbReference>
<accession>A0A382T1T8</accession>
<evidence type="ECO:0000313" key="3">
    <source>
        <dbReference type="EMBL" id="SVD15211.1"/>
    </source>
</evidence>
<dbReference type="AlphaFoldDB" id="A0A382T1T8"/>
<name>A0A382T1T8_9ZZZZ</name>
<dbReference type="Pfam" id="PF22725">
    <property type="entry name" value="GFO_IDH_MocA_C3"/>
    <property type="match status" value="1"/>
</dbReference>
<reference evidence="3" key="1">
    <citation type="submission" date="2018-05" db="EMBL/GenBank/DDBJ databases">
        <authorList>
            <person name="Lanie J.A."/>
            <person name="Ng W.-L."/>
            <person name="Kazmierczak K.M."/>
            <person name="Andrzejewski T.M."/>
            <person name="Davidsen T.M."/>
            <person name="Wayne K.J."/>
            <person name="Tettelin H."/>
            <person name="Glass J.I."/>
            <person name="Rusch D."/>
            <person name="Podicherti R."/>
            <person name="Tsui H.-C.T."/>
            <person name="Winkler M.E."/>
        </authorList>
    </citation>
    <scope>NUCLEOTIDE SEQUENCE</scope>
</reference>
<feature type="non-terminal residue" evidence="3">
    <location>
        <position position="306"/>
    </location>
</feature>
<sequence length="306" mass="34236">LEKPMATDAPGLRSVMESYKLAEKKGLAVVAGFCWRYEPGRREFFKRIADGAIGDVQTMYATYYTGPVKPMPPDNRRKAEWSDIEWQVRNWYNFAWCGGDGLVEQAVHSVDKISWLFGDKPPHSCVAVGGRQRPNNSGNIWDHIEVNYVFDGGARGFLGQRQIPGCHGENNDYILGTKGRAQIGGGLIITGKDAIKGETDKWTYNPNGDLWRYTGPGGNMYQIEHNELFASIRDGHPINNGARMCNATMMALMGRISGYTGRQVTWDQALNSKQDLFPKDQNWETGKHTPPKEAIPGTKEVIEPHD</sequence>
<dbReference type="Gene3D" id="3.30.360.10">
    <property type="entry name" value="Dihydrodipicolinate Reductase, domain 2"/>
    <property type="match status" value="1"/>
</dbReference>
<dbReference type="InterPro" id="IPR055170">
    <property type="entry name" value="GFO_IDH_MocA-like_dom"/>
</dbReference>
<feature type="non-terminal residue" evidence="3">
    <location>
        <position position="1"/>
    </location>
</feature>
<organism evidence="3">
    <name type="scientific">marine metagenome</name>
    <dbReference type="NCBI Taxonomy" id="408172"/>
    <lineage>
        <taxon>unclassified sequences</taxon>
        <taxon>metagenomes</taxon>
        <taxon>ecological metagenomes</taxon>
    </lineage>
</organism>
<evidence type="ECO:0000256" key="1">
    <source>
        <dbReference type="SAM" id="MobiDB-lite"/>
    </source>
</evidence>
<evidence type="ECO:0000259" key="2">
    <source>
        <dbReference type="Pfam" id="PF22725"/>
    </source>
</evidence>
<feature type="region of interest" description="Disordered" evidence="1">
    <location>
        <begin position="278"/>
        <end position="306"/>
    </location>
</feature>